<dbReference type="PANTHER" id="PTHR43333">
    <property type="entry name" value="2-HACID_DH_C DOMAIN-CONTAINING PROTEIN"/>
    <property type="match status" value="1"/>
</dbReference>
<accession>A0ABW3GBN4</accession>
<keyword evidence="2" id="KW-0520">NAD</keyword>
<dbReference type="EMBL" id="JBHTIL010000006">
    <property type="protein sequence ID" value="MFD0927999.1"/>
    <property type="molecule type" value="Genomic_DNA"/>
</dbReference>
<dbReference type="RefSeq" id="WP_253648439.1">
    <property type="nucleotide sequence ID" value="NZ_BAAAMO010000004.1"/>
</dbReference>
<dbReference type="Pfam" id="PF02826">
    <property type="entry name" value="2-Hacid_dh_C"/>
    <property type="match status" value="1"/>
</dbReference>
<reference evidence="5" key="1">
    <citation type="journal article" date="2019" name="Int. J. Syst. Evol. Microbiol.">
        <title>The Global Catalogue of Microorganisms (GCM) 10K type strain sequencing project: providing services to taxonomists for standard genome sequencing and annotation.</title>
        <authorList>
            <consortium name="The Broad Institute Genomics Platform"/>
            <consortium name="The Broad Institute Genome Sequencing Center for Infectious Disease"/>
            <person name="Wu L."/>
            <person name="Ma J."/>
        </authorList>
    </citation>
    <scope>NUCLEOTIDE SEQUENCE [LARGE SCALE GENOMIC DNA]</scope>
    <source>
        <strain evidence="5">CCUG 50873</strain>
    </source>
</reference>
<name>A0ABW3GBN4_9NOCA</name>
<feature type="domain" description="D-isomer specific 2-hydroxyacid dehydrogenase NAD-binding" evidence="3">
    <location>
        <begin position="109"/>
        <end position="279"/>
    </location>
</feature>
<dbReference type="PANTHER" id="PTHR43333:SF1">
    <property type="entry name" value="D-ISOMER SPECIFIC 2-HYDROXYACID DEHYDROGENASE NAD-BINDING DOMAIN-CONTAINING PROTEIN"/>
    <property type="match status" value="1"/>
</dbReference>
<proteinExistence type="predicted"/>
<gene>
    <name evidence="4" type="ORF">ACFQ04_19840</name>
</gene>
<organism evidence="4 5">
    <name type="scientific">Williamsia deligens</name>
    <dbReference type="NCBI Taxonomy" id="321325"/>
    <lineage>
        <taxon>Bacteria</taxon>
        <taxon>Bacillati</taxon>
        <taxon>Actinomycetota</taxon>
        <taxon>Actinomycetes</taxon>
        <taxon>Mycobacteriales</taxon>
        <taxon>Nocardiaceae</taxon>
        <taxon>Williamsia</taxon>
    </lineage>
</organism>
<keyword evidence="1" id="KW-0560">Oxidoreductase</keyword>
<evidence type="ECO:0000256" key="2">
    <source>
        <dbReference type="ARBA" id="ARBA00023027"/>
    </source>
</evidence>
<dbReference type="SUPFAM" id="SSF51735">
    <property type="entry name" value="NAD(P)-binding Rossmann-fold domains"/>
    <property type="match status" value="1"/>
</dbReference>
<keyword evidence="5" id="KW-1185">Reference proteome</keyword>
<evidence type="ECO:0000259" key="3">
    <source>
        <dbReference type="Pfam" id="PF02826"/>
    </source>
</evidence>
<comment type="caution">
    <text evidence="4">The sequence shown here is derived from an EMBL/GenBank/DDBJ whole genome shotgun (WGS) entry which is preliminary data.</text>
</comment>
<dbReference type="Gene3D" id="3.40.50.720">
    <property type="entry name" value="NAD(P)-binding Rossmann-like Domain"/>
    <property type="match status" value="2"/>
</dbReference>
<dbReference type="Proteomes" id="UP001597068">
    <property type="component" value="Unassembled WGS sequence"/>
</dbReference>
<dbReference type="InterPro" id="IPR036291">
    <property type="entry name" value="NAD(P)-bd_dom_sf"/>
</dbReference>
<evidence type="ECO:0000256" key="1">
    <source>
        <dbReference type="ARBA" id="ARBA00023002"/>
    </source>
</evidence>
<protein>
    <submittedName>
        <fullName evidence="4">NAD(P)-dependent oxidoreductase</fullName>
    </submittedName>
</protein>
<sequence>MDPASTGDDGSSRPTRVAIAPAPDDHIAAAVSSAGGEVVTDLADAEVLVWLGGEVDFPRDLGDDIRWVALRLAGIEAFLAAGIVDDRRIWTNASGFYAENVAEHALALLLAGLHRIPDAVRDGWDKDRVDTAVRQLHGATVGIVGAGGIGRALIPRLIACGADVIAVTASGRTVDGARATLPSDRLPELWSQVDHVVVAAPSTPETRHLVDAAALRALPTHAWVVNVARGTLIDQGSLLEAVRSGEIAGAALDVTDPEPPDADDPILHEPRIVVTPHVANPASGLTRTLAPWVAENLRRFRAGTPLLSTVRPDSSY</sequence>
<evidence type="ECO:0000313" key="4">
    <source>
        <dbReference type="EMBL" id="MFD0927999.1"/>
    </source>
</evidence>
<dbReference type="InterPro" id="IPR006140">
    <property type="entry name" value="D-isomer_DH_NAD-bd"/>
</dbReference>
<evidence type="ECO:0000313" key="5">
    <source>
        <dbReference type="Proteomes" id="UP001597068"/>
    </source>
</evidence>